<reference evidence="2" key="1">
    <citation type="journal article" date="2011" name="PLoS Genet.">
        <title>Genomic analysis of the necrotrophic fungal pathogens Sclerotinia sclerotiorum and Botrytis cinerea.</title>
        <authorList>
            <person name="Amselem J."/>
            <person name="Cuomo C.A."/>
            <person name="van Kan J.A."/>
            <person name="Viaud M."/>
            <person name="Benito E.P."/>
            <person name="Couloux A."/>
            <person name="Coutinho P.M."/>
            <person name="de Vries R.P."/>
            <person name="Dyer P.S."/>
            <person name="Fillinger S."/>
            <person name="Fournier E."/>
            <person name="Gout L."/>
            <person name="Hahn M."/>
            <person name="Kohn L."/>
            <person name="Lapalu N."/>
            <person name="Plummer K.M."/>
            <person name="Pradier J.M."/>
            <person name="Quevillon E."/>
            <person name="Sharon A."/>
            <person name="Simon A."/>
            <person name="ten Have A."/>
            <person name="Tudzynski B."/>
            <person name="Tudzynski P."/>
            <person name="Wincker P."/>
            <person name="Andrew M."/>
            <person name="Anthouard V."/>
            <person name="Beever R.E."/>
            <person name="Beffa R."/>
            <person name="Benoit I."/>
            <person name="Bouzid O."/>
            <person name="Brault B."/>
            <person name="Chen Z."/>
            <person name="Choquer M."/>
            <person name="Collemare J."/>
            <person name="Cotton P."/>
            <person name="Danchin E.G."/>
            <person name="Da Silva C."/>
            <person name="Gautier A."/>
            <person name="Giraud C."/>
            <person name="Giraud T."/>
            <person name="Gonzalez C."/>
            <person name="Grossetete S."/>
            <person name="Guldener U."/>
            <person name="Henrissat B."/>
            <person name="Howlett B.J."/>
            <person name="Kodira C."/>
            <person name="Kretschmer M."/>
            <person name="Lappartient A."/>
            <person name="Leroch M."/>
            <person name="Levis C."/>
            <person name="Mauceli E."/>
            <person name="Neuveglise C."/>
            <person name="Oeser B."/>
            <person name="Pearson M."/>
            <person name="Poulain J."/>
            <person name="Poussereau N."/>
            <person name="Quesneville H."/>
            <person name="Rascle C."/>
            <person name="Schumacher J."/>
            <person name="Segurens B."/>
            <person name="Sexton A."/>
            <person name="Silva E."/>
            <person name="Sirven C."/>
            <person name="Soanes D.M."/>
            <person name="Talbot N.J."/>
            <person name="Templeton M."/>
            <person name="Yandava C."/>
            <person name="Yarden O."/>
            <person name="Zeng Q."/>
            <person name="Rollins J.A."/>
            <person name="Lebrun M.H."/>
            <person name="Dickman M."/>
        </authorList>
    </citation>
    <scope>NUCLEOTIDE SEQUENCE [LARGE SCALE GENOMIC DNA]</scope>
    <source>
        <strain evidence="2">ATCC 18683 / 1980 / Ss-1</strain>
    </source>
</reference>
<accession>A7EXQ8</accession>
<dbReference type="Proteomes" id="UP000001312">
    <property type="component" value="Unassembled WGS sequence"/>
</dbReference>
<name>A7EXQ8_SCLS1</name>
<dbReference type="HOGENOM" id="CLU_2265345_0_0_1"/>
<dbReference type="EMBL" id="CH476635">
    <property type="protein sequence ID" value="EDN94250.1"/>
    <property type="molecule type" value="Genomic_DNA"/>
</dbReference>
<proteinExistence type="predicted"/>
<evidence type="ECO:0000313" key="2">
    <source>
        <dbReference type="Proteomes" id="UP000001312"/>
    </source>
</evidence>
<dbReference type="KEGG" id="ssl:SS1G_10123"/>
<organism evidence="1 2">
    <name type="scientific">Sclerotinia sclerotiorum (strain ATCC 18683 / 1980 / Ss-1)</name>
    <name type="common">White mold</name>
    <name type="synonym">Whetzelinia sclerotiorum</name>
    <dbReference type="NCBI Taxonomy" id="665079"/>
    <lineage>
        <taxon>Eukaryota</taxon>
        <taxon>Fungi</taxon>
        <taxon>Dikarya</taxon>
        <taxon>Ascomycota</taxon>
        <taxon>Pezizomycotina</taxon>
        <taxon>Leotiomycetes</taxon>
        <taxon>Helotiales</taxon>
        <taxon>Sclerotiniaceae</taxon>
        <taxon>Sclerotinia</taxon>
    </lineage>
</organism>
<keyword evidence="2" id="KW-1185">Reference proteome</keyword>
<gene>
    <name evidence="1" type="ORF">SS1G_10123</name>
</gene>
<dbReference type="GeneID" id="5484935"/>
<evidence type="ECO:0000313" key="1">
    <source>
        <dbReference type="EMBL" id="EDN94250.1"/>
    </source>
</evidence>
<sequence length="103" mass="11690">MAQAYKNKSAVTIPFWSSICRSLGVNPKEQLDSGFPAVYGNCVTKNVSNDKIPRKFRTRYRGRLLIMEAEDWKSKAVVSGMMFIFDTSKRDSNHVCAVWTPLP</sequence>
<dbReference type="InParanoid" id="A7EXQ8"/>
<dbReference type="RefSeq" id="XP_001588576.1">
    <property type="nucleotide sequence ID" value="XM_001588526.1"/>
</dbReference>
<dbReference type="AlphaFoldDB" id="A7EXQ8"/>
<protein>
    <submittedName>
        <fullName evidence="1">Uncharacterized protein</fullName>
    </submittedName>
</protein>